<dbReference type="Proteomes" id="UP001187315">
    <property type="component" value="Unassembled WGS sequence"/>
</dbReference>
<dbReference type="EMBL" id="JAVHJS010000014">
    <property type="protein sequence ID" value="KAK2836139.1"/>
    <property type="molecule type" value="Genomic_DNA"/>
</dbReference>
<protein>
    <submittedName>
        <fullName evidence="1">Uncharacterized protein</fullName>
    </submittedName>
</protein>
<proteinExistence type="predicted"/>
<accession>A0AA88MGZ3</accession>
<organism evidence="1 2">
    <name type="scientific">Tachysurus vachellii</name>
    <name type="common">Darkbarbel catfish</name>
    <name type="synonym">Pelteobagrus vachellii</name>
    <dbReference type="NCBI Taxonomy" id="175792"/>
    <lineage>
        <taxon>Eukaryota</taxon>
        <taxon>Metazoa</taxon>
        <taxon>Chordata</taxon>
        <taxon>Craniata</taxon>
        <taxon>Vertebrata</taxon>
        <taxon>Euteleostomi</taxon>
        <taxon>Actinopterygii</taxon>
        <taxon>Neopterygii</taxon>
        <taxon>Teleostei</taxon>
        <taxon>Ostariophysi</taxon>
        <taxon>Siluriformes</taxon>
        <taxon>Bagridae</taxon>
        <taxon>Tachysurus</taxon>
    </lineage>
</organism>
<evidence type="ECO:0000313" key="2">
    <source>
        <dbReference type="Proteomes" id="UP001187315"/>
    </source>
</evidence>
<keyword evidence="2" id="KW-1185">Reference proteome</keyword>
<comment type="caution">
    <text evidence="1">The sequence shown here is derived from an EMBL/GenBank/DDBJ whole genome shotgun (WGS) entry which is preliminary data.</text>
</comment>
<evidence type="ECO:0000313" key="1">
    <source>
        <dbReference type="EMBL" id="KAK2836139.1"/>
    </source>
</evidence>
<reference evidence="1" key="1">
    <citation type="submission" date="2023-08" db="EMBL/GenBank/DDBJ databases">
        <title>Pelteobagrus vachellii genome.</title>
        <authorList>
            <person name="Liu H."/>
        </authorList>
    </citation>
    <scope>NUCLEOTIDE SEQUENCE</scope>
    <source>
        <strain evidence="1">PRFRI_2022a</strain>
        <tissue evidence="1">Muscle</tissue>
    </source>
</reference>
<sequence length="65" mass="7243">MRVYSALQRRFNNKNTAPGICDFCQCEQCKHDVTVYCVTGITQESSLTRTNGCRVPSPSSSVLLQ</sequence>
<gene>
    <name evidence="1" type="ORF">Q7C36_014008</name>
</gene>
<name>A0AA88MGZ3_TACVA</name>
<dbReference type="AlphaFoldDB" id="A0AA88MGZ3"/>